<dbReference type="InterPro" id="IPR018389">
    <property type="entry name" value="DctP_fam"/>
</dbReference>
<accession>A0A6L9UGK4</accession>
<protein>
    <submittedName>
        <fullName evidence="6">DctP family TRAP transporter solute-binding subunit</fullName>
    </submittedName>
</protein>
<dbReference type="NCBIfam" id="TIGR00787">
    <property type="entry name" value="dctP"/>
    <property type="match status" value="1"/>
</dbReference>
<evidence type="ECO:0000313" key="7">
    <source>
        <dbReference type="Proteomes" id="UP000483035"/>
    </source>
</evidence>
<dbReference type="NCBIfam" id="TIGR01409">
    <property type="entry name" value="TAT_signal_seq"/>
    <property type="match status" value="1"/>
</dbReference>
<comment type="subcellular location">
    <subcellularLocation>
        <location evidence="1">Cell envelope</location>
    </subcellularLocation>
</comment>
<dbReference type="CDD" id="cd13603">
    <property type="entry name" value="PBP2_TRAP_Siap_TeaA_like"/>
    <property type="match status" value="1"/>
</dbReference>
<proteinExistence type="inferred from homology"/>
<keyword evidence="3" id="KW-0813">Transport</keyword>
<dbReference type="Gene3D" id="3.40.190.170">
    <property type="entry name" value="Bacterial extracellular solute-binding protein, family 7"/>
    <property type="match status" value="1"/>
</dbReference>
<feature type="signal peptide" evidence="5">
    <location>
        <begin position="1"/>
        <end position="27"/>
    </location>
</feature>
<dbReference type="PANTHER" id="PTHR33376">
    <property type="match status" value="1"/>
</dbReference>
<evidence type="ECO:0000256" key="3">
    <source>
        <dbReference type="ARBA" id="ARBA00022448"/>
    </source>
</evidence>
<dbReference type="Pfam" id="PF03480">
    <property type="entry name" value="DctP"/>
    <property type="match status" value="1"/>
</dbReference>
<dbReference type="InterPro" id="IPR004682">
    <property type="entry name" value="TRAP_DctP"/>
</dbReference>
<evidence type="ECO:0000256" key="2">
    <source>
        <dbReference type="ARBA" id="ARBA00009023"/>
    </source>
</evidence>
<organism evidence="6 7">
    <name type="scientific">Rhizobium lusitanum</name>
    <dbReference type="NCBI Taxonomy" id="293958"/>
    <lineage>
        <taxon>Bacteria</taxon>
        <taxon>Pseudomonadati</taxon>
        <taxon>Pseudomonadota</taxon>
        <taxon>Alphaproteobacteria</taxon>
        <taxon>Hyphomicrobiales</taxon>
        <taxon>Rhizobiaceae</taxon>
        <taxon>Rhizobium/Agrobacterium group</taxon>
        <taxon>Rhizobium</taxon>
    </lineage>
</organism>
<dbReference type="InterPro" id="IPR019546">
    <property type="entry name" value="TAT_signal_bac_arc"/>
</dbReference>
<dbReference type="NCBIfam" id="NF037995">
    <property type="entry name" value="TRAP_S1"/>
    <property type="match status" value="1"/>
</dbReference>
<gene>
    <name evidence="6" type="ORF">GR212_33670</name>
</gene>
<evidence type="ECO:0000256" key="1">
    <source>
        <dbReference type="ARBA" id="ARBA00004196"/>
    </source>
</evidence>
<dbReference type="EMBL" id="WUEY01000032">
    <property type="protein sequence ID" value="NEI74499.1"/>
    <property type="molecule type" value="Genomic_DNA"/>
</dbReference>
<dbReference type="InterPro" id="IPR006311">
    <property type="entry name" value="TAT_signal"/>
</dbReference>
<evidence type="ECO:0000256" key="4">
    <source>
        <dbReference type="ARBA" id="ARBA00022729"/>
    </source>
</evidence>
<dbReference type="PROSITE" id="PS51318">
    <property type="entry name" value="TAT"/>
    <property type="match status" value="1"/>
</dbReference>
<evidence type="ECO:0000256" key="5">
    <source>
        <dbReference type="SAM" id="SignalP"/>
    </source>
</evidence>
<feature type="chain" id="PRO_5027092276" evidence="5">
    <location>
        <begin position="28"/>
        <end position="336"/>
    </location>
</feature>
<dbReference type="Proteomes" id="UP000483035">
    <property type="component" value="Unassembled WGS sequence"/>
</dbReference>
<reference evidence="6 7" key="1">
    <citation type="submission" date="2019-12" db="EMBL/GenBank/DDBJ databases">
        <title>Rhizobium genotypes associated with high levels of biological nitrogen fixation by grain legumes in a temperate-maritime cropping system.</title>
        <authorList>
            <person name="Maluk M."/>
            <person name="Francesc Ferrando Molina F."/>
            <person name="Lopez Del Egido L."/>
            <person name="Lafos M."/>
            <person name="Langarica-Fuentes A."/>
            <person name="Gebre Yohannes G."/>
            <person name="Young M.W."/>
            <person name="Martin P."/>
            <person name="Gantlett R."/>
            <person name="Kenicer G."/>
            <person name="Hawes C."/>
            <person name="Begg G.S."/>
            <person name="Quilliam R.S."/>
            <person name="Squire G.R."/>
            <person name="Poole P.S."/>
            <person name="Young P.W."/>
            <person name="Iannetta P.M."/>
            <person name="James E.K."/>
        </authorList>
    </citation>
    <scope>NUCLEOTIDE SEQUENCE [LARGE SCALE GENOMIC DNA]</scope>
    <source>
        <strain evidence="6 7">JHI1118</strain>
    </source>
</reference>
<evidence type="ECO:0000313" key="6">
    <source>
        <dbReference type="EMBL" id="NEI74499.1"/>
    </source>
</evidence>
<name>A0A6L9UGK4_9HYPH</name>
<comment type="similarity">
    <text evidence="2">Belongs to the bacterial solute-binding protein 7 family.</text>
</comment>
<comment type="caution">
    <text evidence="6">The sequence shown here is derived from an EMBL/GenBank/DDBJ whole genome shotgun (WGS) entry which is preliminary data.</text>
</comment>
<dbReference type="GO" id="GO:0055085">
    <property type="term" value="P:transmembrane transport"/>
    <property type="evidence" value="ECO:0007669"/>
    <property type="project" value="InterPro"/>
</dbReference>
<dbReference type="InterPro" id="IPR038404">
    <property type="entry name" value="TRAP_DctP_sf"/>
</dbReference>
<keyword evidence="4 5" id="KW-0732">Signal</keyword>
<dbReference type="AlphaFoldDB" id="A0A6L9UGK4"/>
<dbReference type="PIRSF" id="PIRSF006470">
    <property type="entry name" value="DctB"/>
    <property type="match status" value="1"/>
</dbReference>
<sequence length="336" mass="36796">MHINRRHFMGGAAAAVAAATISSSAMGAQFRYKLGHSTPADHPFSKRLVEASAEILEKTSGRLNIQVFPNSQLGGDNDLLSQVRSGAVEFFPAAGLILASVLPVTAIDGMGFAFPNYDKVWEAMDGDLGSYVRDQITVNTNLVPMNKMWDLGYRQITNSARAINTADDLTGLKLRVPGAPPLVSLFQGLGVAPVSMQFGEIYTALQTKVVDGQENPLSQIDTGKFYEVQKYMSLTNHVWDGFWIIANGAAWKRLPEDIQNIANTVFSEKAVLQRADLVTLNQSLIDQLKGKGLAINTTETDSFRAKLKQAGFYANWRKQIGDEAWTRLEHYTGPLG</sequence>
<dbReference type="GO" id="GO:0030288">
    <property type="term" value="C:outer membrane-bounded periplasmic space"/>
    <property type="evidence" value="ECO:0007669"/>
    <property type="project" value="InterPro"/>
</dbReference>
<dbReference type="PANTHER" id="PTHR33376:SF4">
    <property type="entry name" value="SIALIC ACID-BINDING PERIPLASMIC PROTEIN SIAP"/>
    <property type="match status" value="1"/>
</dbReference>
<dbReference type="RefSeq" id="WP_163993836.1">
    <property type="nucleotide sequence ID" value="NZ_WUEY01000032.1"/>
</dbReference>